<name>A0A915KCB9_ROMCU</name>
<protein>
    <submittedName>
        <fullName evidence="2">Uncharacterized protein</fullName>
    </submittedName>
</protein>
<evidence type="ECO:0000313" key="1">
    <source>
        <dbReference type="Proteomes" id="UP000887565"/>
    </source>
</evidence>
<dbReference type="WBParaSite" id="nRc.2.0.1.t36015-RA">
    <property type="protein sequence ID" value="nRc.2.0.1.t36015-RA"/>
    <property type="gene ID" value="nRc.2.0.1.g36015"/>
</dbReference>
<proteinExistence type="predicted"/>
<dbReference type="Proteomes" id="UP000887565">
    <property type="component" value="Unplaced"/>
</dbReference>
<sequence>MEYKLDFEFILSWIRHNIRKCDRKFDFWEFLIDSAERRSFLKDNHHVWITDNDEKSRRTLLRHPNQHLT</sequence>
<evidence type="ECO:0000313" key="2">
    <source>
        <dbReference type="WBParaSite" id="nRc.2.0.1.t36015-RA"/>
    </source>
</evidence>
<keyword evidence="1" id="KW-1185">Reference proteome</keyword>
<accession>A0A915KCB9</accession>
<dbReference type="AlphaFoldDB" id="A0A915KCB9"/>
<reference evidence="2" key="1">
    <citation type="submission" date="2022-11" db="UniProtKB">
        <authorList>
            <consortium name="WormBaseParasite"/>
        </authorList>
    </citation>
    <scope>IDENTIFICATION</scope>
</reference>
<organism evidence="1 2">
    <name type="scientific">Romanomermis culicivorax</name>
    <name type="common">Nematode worm</name>
    <dbReference type="NCBI Taxonomy" id="13658"/>
    <lineage>
        <taxon>Eukaryota</taxon>
        <taxon>Metazoa</taxon>
        <taxon>Ecdysozoa</taxon>
        <taxon>Nematoda</taxon>
        <taxon>Enoplea</taxon>
        <taxon>Dorylaimia</taxon>
        <taxon>Mermithida</taxon>
        <taxon>Mermithoidea</taxon>
        <taxon>Mermithidae</taxon>
        <taxon>Romanomermis</taxon>
    </lineage>
</organism>